<evidence type="ECO:0000313" key="3">
    <source>
        <dbReference type="Proteomes" id="UP000315647"/>
    </source>
</evidence>
<feature type="domain" description="HNH nuclease" evidence="1">
    <location>
        <begin position="104"/>
        <end position="158"/>
    </location>
</feature>
<reference evidence="2 3" key="1">
    <citation type="submission" date="2019-03" db="EMBL/GenBank/DDBJ databases">
        <title>Deep-cultivation of Planctomycetes and their phenomic and genomic characterization uncovers novel biology.</title>
        <authorList>
            <person name="Wiegand S."/>
            <person name="Jogler M."/>
            <person name="Boedeker C."/>
            <person name="Pinto D."/>
            <person name="Vollmers J."/>
            <person name="Rivas-Marin E."/>
            <person name="Kohn T."/>
            <person name="Peeters S.H."/>
            <person name="Heuer A."/>
            <person name="Rast P."/>
            <person name="Oberbeckmann S."/>
            <person name="Bunk B."/>
            <person name="Jeske O."/>
            <person name="Meyerdierks A."/>
            <person name="Storesund J.E."/>
            <person name="Kallscheuer N."/>
            <person name="Luecker S."/>
            <person name="Lage O.M."/>
            <person name="Pohl T."/>
            <person name="Merkel B.J."/>
            <person name="Hornburger P."/>
            <person name="Mueller R.-W."/>
            <person name="Bruemmer F."/>
            <person name="Labrenz M."/>
            <person name="Spormann A.M."/>
            <person name="Op den Camp H."/>
            <person name="Overmann J."/>
            <person name="Amann R."/>
            <person name="Jetten M.S.M."/>
            <person name="Mascher T."/>
            <person name="Medema M.H."/>
            <person name="Devos D.P."/>
            <person name="Kaster A.-K."/>
            <person name="Ovreas L."/>
            <person name="Rohde M."/>
            <person name="Galperin M.Y."/>
            <person name="Jogler C."/>
        </authorList>
    </citation>
    <scope>NUCLEOTIDE SEQUENCE [LARGE SCALE GENOMIC DNA]</scope>
    <source>
        <strain evidence="2 3">Enr10</strain>
    </source>
</reference>
<gene>
    <name evidence="2" type="ORF">Enr10x_04230</name>
</gene>
<dbReference type="SMART" id="SM00507">
    <property type="entry name" value="HNHc"/>
    <property type="match status" value="1"/>
</dbReference>
<dbReference type="AlphaFoldDB" id="A0A517Q0H5"/>
<dbReference type="CDD" id="cd00085">
    <property type="entry name" value="HNHc"/>
    <property type="match status" value="1"/>
</dbReference>
<protein>
    <recommendedName>
        <fullName evidence="1">HNH nuclease domain-containing protein</fullName>
    </recommendedName>
</protein>
<dbReference type="Proteomes" id="UP000315647">
    <property type="component" value="Chromosome"/>
</dbReference>
<name>A0A517Q0H5_9PLAN</name>
<dbReference type="InterPro" id="IPR003615">
    <property type="entry name" value="HNH_nuc"/>
</dbReference>
<dbReference type="EMBL" id="CP037421">
    <property type="protein sequence ID" value="QDT25129.1"/>
    <property type="molecule type" value="Genomic_DNA"/>
</dbReference>
<evidence type="ECO:0000313" key="2">
    <source>
        <dbReference type="EMBL" id="QDT25129.1"/>
    </source>
</evidence>
<proteinExistence type="predicted"/>
<keyword evidence="3" id="KW-1185">Reference proteome</keyword>
<evidence type="ECO:0000259" key="1">
    <source>
        <dbReference type="SMART" id="SM00507"/>
    </source>
</evidence>
<dbReference type="Gene3D" id="1.10.30.50">
    <property type="match status" value="1"/>
</dbReference>
<accession>A0A517Q0H5</accession>
<sequence>MILLHHQLLTGVVLHIDPHEFDSDTLDSLECSVIRSKTAMLASGQYWRSRIDVESVLASHDRPLVNDAFDRVWAALKTQRTIKLYYYFPNTFSSEARYYPPDLLDILMFLQNGRCLCKDACDLYSSNIDVDIDHIFPRARGGTNILINLQATCKEYNRWRKNDRLSTHPPDYRSILTGNRWHPIAPRSYNSMLHKQTTDSKSLRRIHDFYQRYSARHLHLSIH</sequence>
<organism evidence="2 3">
    <name type="scientific">Gimesia panareensis</name>
    <dbReference type="NCBI Taxonomy" id="2527978"/>
    <lineage>
        <taxon>Bacteria</taxon>
        <taxon>Pseudomonadati</taxon>
        <taxon>Planctomycetota</taxon>
        <taxon>Planctomycetia</taxon>
        <taxon>Planctomycetales</taxon>
        <taxon>Planctomycetaceae</taxon>
        <taxon>Gimesia</taxon>
    </lineage>
</organism>